<evidence type="ECO:0000256" key="9">
    <source>
        <dbReference type="ARBA" id="ARBA00022989"/>
    </source>
</evidence>
<dbReference type="OrthoDB" id="8062037at2759"/>
<evidence type="ECO:0000259" key="18">
    <source>
        <dbReference type="PROSITE" id="PS50181"/>
    </source>
</evidence>
<evidence type="ECO:0000256" key="4">
    <source>
        <dbReference type="ARBA" id="ARBA00022723"/>
    </source>
</evidence>
<dbReference type="CDD" id="cd02123">
    <property type="entry name" value="PA_C_RZF_like"/>
    <property type="match status" value="1"/>
</dbReference>
<evidence type="ECO:0000256" key="6">
    <source>
        <dbReference type="ARBA" id="ARBA00022771"/>
    </source>
</evidence>
<feature type="domain" description="F-box" evidence="18">
    <location>
        <begin position="423"/>
        <end position="471"/>
    </location>
</feature>
<keyword evidence="2" id="KW-0926">Vacuole</keyword>
<dbReference type="InterPro" id="IPR046450">
    <property type="entry name" value="PA_dom_sf"/>
</dbReference>
<dbReference type="AlphaFoldDB" id="A0A9E7G081"/>
<evidence type="ECO:0000256" key="8">
    <source>
        <dbReference type="ARBA" id="ARBA00022927"/>
    </source>
</evidence>
<dbReference type="SMART" id="SM00184">
    <property type="entry name" value="RING"/>
    <property type="match status" value="1"/>
</dbReference>
<dbReference type="Pfam" id="PF13639">
    <property type="entry name" value="zf-RING_2"/>
    <property type="match status" value="1"/>
</dbReference>
<keyword evidence="4" id="KW-0479">Metal-binding</keyword>
<keyword evidence="1" id="KW-0813">Transport</keyword>
<dbReference type="Gene3D" id="3.50.30.30">
    <property type="match status" value="1"/>
</dbReference>
<proteinExistence type="predicted"/>
<dbReference type="EMBL" id="CP097507">
    <property type="protein sequence ID" value="URE05190.1"/>
    <property type="molecule type" value="Genomic_DNA"/>
</dbReference>
<feature type="domain" description="RING-type" evidence="17">
    <location>
        <begin position="249"/>
        <end position="288"/>
    </location>
</feature>
<keyword evidence="3 16" id="KW-0812">Transmembrane</keyword>
<keyword evidence="8" id="KW-0653">Protein transport</keyword>
<evidence type="ECO:0000256" key="3">
    <source>
        <dbReference type="ARBA" id="ARBA00022692"/>
    </source>
</evidence>
<dbReference type="FunFam" id="3.30.40.10:FF:000388">
    <property type="entry name" value="Putative RING zinc finger domain superfamily protein"/>
    <property type="match status" value="1"/>
</dbReference>
<name>A0A9E7G081_9LILI</name>
<dbReference type="Proteomes" id="UP001055439">
    <property type="component" value="Chromosome 5"/>
</dbReference>
<gene>
    <name evidence="19" type="ORF">MUK42_21566</name>
</gene>
<evidence type="ECO:0000313" key="20">
    <source>
        <dbReference type="Proteomes" id="UP001055439"/>
    </source>
</evidence>
<dbReference type="PANTHER" id="PTHR34049:SF2">
    <property type="entry name" value="F-BOX DOMAIN CONTAINING PROTEIN, EXPRESSED"/>
    <property type="match status" value="1"/>
</dbReference>
<keyword evidence="6 15" id="KW-0863">Zinc-finger</keyword>
<keyword evidence="9 16" id="KW-1133">Transmembrane helix</keyword>
<sequence length="581" mass="65147">MTSSGRPRRRLVRGFAGFFSYSLFLVSVSSLLCPSDALVHLRSKPFSFTFIDAPARFAVPVDGLGICGSLHAAEPLDACSVLRTNWTAVVDGGGGDARFVLISRGVCSFEEKVRNAQDGGFEAAIIYDDQEKSSLYSMVGDSAGIHIHAVFVSKMAGETLKKFARGEKGECCIGSSMDETAGTILVISFVSLVVIIMVLAAFMLARNCRLLRNGVHNQPSSMKREAVEMLPCFTFRTAYLNSKHTAETCAICLEDYRDGDSLRVLPCLHDFHLVCVDSWLTKWGTFCPTRYWLELGDEANRFQEAEKPLNYFGIFFLMSPESIAFRQKRRIKNARNKYMNPGALVQLSCSRTTTRSCADVGMKRVILESKEEMDKLHQNEVIQDSIPTVSPVRVYLHPATEVSKQPKQPQTPKTQHAVNSDGLSRLESLPMDLLVKILCYLHHDQLRAVFHVCQQVRTAVLLARKQHFNYTTPDRSRQGMCRNRTPVPSEHWPFVRKEGGKGMWVSSPHTPRAPRQGPRPPRLHIMDMKQISAVLFQESTLSPRRIAPPGLPRPLFKAVASTRVLIYEDELCQAVTHNKLR</sequence>
<keyword evidence="12" id="KW-0325">Glycoprotein</keyword>
<evidence type="ECO:0000313" key="19">
    <source>
        <dbReference type="EMBL" id="URE05190.1"/>
    </source>
</evidence>
<dbReference type="SUPFAM" id="SSF57850">
    <property type="entry name" value="RING/U-box"/>
    <property type="match status" value="1"/>
</dbReference>
<keyword evidence="11" id="KW-1015">Disulfide bond</keyword>
<dbReference type="GO" id="GO:0008270">
    <property type="term" value="F:zinc ion binding"/>
    <property type="evidence" value="ECO:0007669"/>
    <property type="project" value="UniProtKB-KW"/>
</dbReference>
<dbReference type="InterPro" id="IPR044744">
    <property type="entry name" value="ZNRF4/RNF13/RNF167_PA"/>
</dbReference>
<keyword evidence="5" id="KW-0732">Signal</keyword>
<dbReference type="InterPro" id="IPR003137">
    <property type="entry name" value="PA_domain"/>
</dbReference>
<comment type="subcellular location">
    <subcellularLocation>
        <location evidence="13">Endomembrane system</location>
        <topology evidence="13">Single-pass type I membrane protein</topology>
    </subcellularLocation>
    <subcellularLocation>
        <location evidence="14">Protein storage vacuole membrane</location>
    </subcellularLocation>
</comment>
<evidence type="ECO:0000256" key="15">
    <source>
        <dbReference type="PROSITE-ProRule" id="PRU00175"/>
    </source>
</evidence>
<dbReference type="InterPro" id="IPR001810">
    <property type="entry name" value="F-box_dom"/>
</dbReference>
<organism evidence="19 20">
    <name type="scientific">Musa troglodytarum</name>
    <name type="common">fe'i banana</name>
    <dbReference type="NCBI Taxonomy" id="320322"/>
    <lineage>
        <taxon>Eukaryota</taxon>
        <taxon>Viridiplantae</taxon>
        <taxon>Streptophyta</taxon>
        <taxon>Embryophyta</taxon>
        <taxon>Tracheophyta</taxon>
        <taxon>Spermatophyta</taxon>
        <taxon>Magnoliopsida</taxon>
        <taxon>Liliopsida</taxon>
        <taxon>Zingiberales</taxon>
        <taxon>Musaceae</taxon>
        <taxon>Musa</taxon>
    </lineage>
</organism>
<dbReference type="SUPFAM" id="SSF52025">
    <property type="entry name" value="PA domain"/>
    <property type="match status" value="1"/>
</dbReference>
<evidence type="ECO:0000256" key="5">
    <source>
        <dbReference type="ARBA" id="ARBA00022729"/>
    </source>
</evidence>
<dbReference type="GO" id="GO:0012505">
    <property type="term" value="C:endomembrane system"/>
    <property type="evidence" value="ECO:0007669"/>
    <property type="project" value="UniProtKB-SubCell"/>
</dbReference>
<dbReference type="PANTHER" id="PTHR34049">
    <property type="entry name" value="F-BOX PROTEIN SKIP27"/>
    <property type="match status" value="1"/>
</dbReference>
<reference evidence="19" key="1">
    <citation type="submission" date="2022-05" db="EMBL/GenBank/DDBJ databases">
        <title>The Musa troglodytarum L. genome provides insights into the mechanism of non-climacteric behaviour and enrichment of carotenoids.</title>
        <authorList>
            <person name="Wang J."/>
        </authorList>
    </citation>
    <scope>NUCLEOTIDE SEQUENCE</scope>
    <source>
        <tissue evidence="19">Leaf</tissue>
    </source>
</reference>
<evidence type="ECO:0000259" key="17">
    <source>
        <dbReference type="PROSITE" id="PS50089"/>
    </source>
</evidence>
<evidence type="ECO:0000256" key="13">
    <source>
        <dbReference type="ARBA" id="ARBA00046288"/>
    </source>
</evidence>
<dbReference type="PROSITE" id="PS50181">
    <property type="entry name" value="FBOX"/>
    <property type="match status" value="1"/>
</dbReference>
<evidence type="ECO:0000256" key="2">
    <source>
        <dbReference type="ARBA" id="ARBA00022554"/>
    </source>
</evidence>
<dbReference type="InterPro" id="IPR036047">
    <property type="entry name" value="F-box-like_dom_sf"/>
</dbReference>
<dbReference type="GO" id="GO:0015031">
    <property type="term" value="P:protein transport"/>
    <property type="evidence" value="ECO:0007669"/>
    <property type="project" value="UniProtKB-KW"/>
</dbReference>
<keyword evidence="20" id="KW-1185">Reference proteome</keyword>
<dbReference type="PROSITE" id="PS50089">
    <property type="entry name" value="ZF_RING_2"/>
    <property type="match status" value="1"/>
</dbReference>
<evidence type="ECO:0000256" key="1">
    <source>
        <dbReference type="ARBA" id="ARBA00022448"/>
    </source>
</evidence>
<dbReference type="Pfam" id="PF02225">
    <property type="entry name" value="PA"/>
    <property type="match status" value="1"/>
</dbReference>
<evidence type="ECO:0000256" key="16">
    <source>
        <dbReference type="SAM" id="Phobius"/>
    </source>
</evidence>
<keyword evidence="10 16" id="KW-0472">Membrane</keyword>
<protein>
    <submittedName>
        <fullName evidence="19">Zinc finger, C3HC4 type (RING finger)</fullName>
    </submittedName>
</protein>
<dbReference type="InterPro" id="IPR045286">
    <property type="entry name" value="FBS1-like"/>
</dbReference>
<dbReference type="InterPro" id="IPR001841">
    <property type="entry name" value="Znf_RING"/>
</dbReference>
<dbReference type="Gene3D" id="3.30.40.10">
    <property type="entry name" value="Zinc/RING finger domain, C3HC4 (zinc finger)"/>
    <property type="match status" value="1"/>
</dbReference>
<feature type="transmembrane region" description="Helical" evidence="16">
    <location>
        <begin position="181"/>
        <end position="204"/>
    </location>
</feature>
<evidence type="ECO:0000256" key="12">
    <source>
        <dbReference type="ARBA" id="ARBA00023180"/>
    </source>
</evidence>
<keyword evidence="7" id="KW-0862">Zinc</keyword>
<dbReference type="SUPFAM" id="SSF81383">
    <property type="entry name" value="F-box domain"/>
    <property type="match status" value="1"/>
</dbReference>
<dbReference type="FunFam" id="3.50.30.30:FF:000020">
    <property type="entry name" value="Receptor homology region transmembrane domain-and RING domain-containing protein 2"/>
    <property type="match status" value="1"/>
</dbReference>
<accession>A0A9E7G081</accession>
<dbReference type="InterPro" id="IPR013083">
    <property type="entry name" value="Znf_RING/FYVE/PHD"/>
</dbReference>
<evidence type="ECO:0000256" key="14">
    <source>
        <dbReference type="ARBA" id="ARBA00060484"/>
    </source>
</evidence>
<dbReference type="GO" id="GO:0032586">
    <property type="term" value="C:protein storage vacuole membrane"/>
    <property type="evidence" value="ECO:0007669"/>
    <property type="project" value="UniProtKB-SubCell"/>
</dbReference>
<evidence type="ECO:0000256" key="10">
    <source>
        <dbReference type="ARBA" id="ARBA00023136"/>
    </source>
</evidence>
<evidence type="ECO:0000256" key="11">
    <source>
        <dbReference type="ARBA" id="ARBA00023157"/>
    </source>
</evidence>
<evidence type="ECO:0000256" key="7">
    <source>
        <dbReference type="ARBA" id="ARBA00022833"/>
    </source>
</evidence>